<reference evidence="2 3" key="1">
    <citation type="submission" date="2019-07" db="EMBL/GenBank/DDBJ databases">
        <title>Genomic Encyclopedia of Type Strains, Phase IV (KMG-IV): sequencing the most valuable type-strain genomes for metagenomic binning, comparative biology and taxonomic classification.</title>
        <authorList>
            <person name="Goeker M."/>
        </authorList>
    </citation>
    <scope>NUCLEOTIDE SEQUENCE [LARGE SCALE GENOMIC DNA]</scope>
    <source>
        <strain evidence="2 3">DSM 44831</strain>
    </source>
</reference>
<proteinExistence type="predicted"/>
<gene>
    <name evidence="2" type="ORF">FNL39_104432</name>
</gene>
<feature type="compositionally biased region" description="Basic and acidic residues" evidence="1">
    <location>
        <begin position="152"/>
        <end position="176"/>
    </location>
</feature>
<sequence>MGRAVEVSTLRDLIEYTRADVIGARIRDHADLRCVSEPRFRSRTYTDTDASDSDYERWRSATEELLASIGELQTCARVVTAHLDVPRGRSVLARQWWHIRYANRNRSLRANYDTDAEQLCAEFDRALAAYEERAGDLPAFLAEDSRRKQQRAHEEWRRREEAEQRKRAQDRQRRSDALAAAVTGPQWAYRISESPSGRIFSIYLTSLDGAAGCPSGLTVAEVQAALVAERAEHPYTAVMWAPETRRALEDEHASRAAGWEVLTGEPIDPHPRDPSARRSGRYHGPSSNYGSDSHSGCGGGGFSGGFGGYR</sequence>
<feature type="region of interest" description="Disordered" evidence="1">
    <location>
        <begin position="152"/>
        <end position="178"/>
    </location>
</feature>
<dbReference type="Proteomes" id="UP000798951">
    <property type="component" value="Unassembled WGS sequence"/>
</dbReference>
<evidence type="ECO:0000313" key="2">
    <source>
        <dbReference type="EMBL" id="KAF0847010.1"/>
    </source>
</evidence>
<evidence type="ECO:0000313" key="3">
    <source>
        <dbReference type="Proteomes" id="UP000798951"/>
    </source>
</evidence>
<comment type="caution">
    <text evidence="2">The sequence shown here is derived from an EMBL/GenBank/DDBJ whole genome shotgun (WGS) entry which is preliminary data.</text>
</comment>
<dbReference type="EMBL" id="VMSD01000004">
    <property type="protein sequence ID" value="KAF0847010.1"/>
    <property type="molecule type" value="Genomic_DNA"/>
</dbReference>
<evidence type="ECO:0000256" key="1">
    <source>
        <dbReference type="SAM" id="MobiDB-lite"/>
    </source>
</evidence>
<protein>
    <submittedName>
        <fullName evidence="2">Uncharacterized protein</fullName>
    </submittedName>
</protein>
<name>A0ABQ6YN66_9NOCA</name>
<feature type="compositionally biased region" description="Gly residues" evidence="1">
    <location>
        <begin position="296"/>
        <end position="310"/>
    </location>
</feature>
<organism evidence="2 3">
    <name type="scientific">Nocardia caishijiensis</name>
    <dbReference type="NCBI Taxonomy" id="184756"/>
    <lineage>
        <taxon>Bacteria</taxon>
        <taxon>Bacillati</taxon>
        <taxon>Actinomycetota</taxon>
        <taxon>Actinomycetes</taxon>
        <taxon>Mycobacteriales</taxon>
        <taxon>Nocardiaceae</taxon>
        <taxon>Nocardia</taxon>
    </lineage>
</organism>
<feature type="compositionally biased region" description="Basic and acidic residues" evidence="1">
    <location>
        <begin position="267"/>
        <end position="276"/>
    </location>
</feature>
<accession>A0ABQ6YN66</accession>
<feature type="region of interest" description="Disordered" evidence="1">
    <location>
        <begin position="259"/>
        <end position="310"/>
    </location>
</feature>
<keyword evidence="3" id="KW-1185">Reference proteome</keyword>